<dbReference type="SUPFAM" id="SSF53187">
    <property type="entry name" value="Zn-dependent exopeptidases"/>
    <property type="match status" value="1"/>
</dbReference>
<name>A0ABS7CVC0_9BACT</name>
<reference evidence="1 2" key="1">
    <citation type="journal article" date="2016" name="Int. J. Syst. Evol. Microbiol.">
        <title>Pontibacter aydingkolensis sp. nov., isolated from soil of a salt lake.</title>
        <authorList>
            <person name="Osman G."/>
            <person name="Zhang T."/>
            <person name="Lou K."/>
            <person name="Gao Y."/>
            <person name="Chang W."/>
            <person name="Lin Q."/>
            <person name="Yang H.M."/>
            <person name="Huo X.D."/>
            <person name="Wang N."/>
        </authorList>
    </citation>
    <scope>NUCLEOTIDE SEQUENCE [LARGE SCALE GENOMIC DNA]</scope>
    <source>
        <strain evidence="1 2">KACC 19255</strain>
    </source>
</reference>
<dbReference type="RefSeq" id="WP_219877666.1">
    <property type="nucleotide sequence ID" value="NZ_JAHYXK010000009.1"/>
</dbReference>
<evidence type="ECO:0000313" key="1">
    <source>
        <dbReference type="EMBL" id="MBW7467785.1"/>
    </source>
</evidence>
<proteinExistence type="predicted"/>
<dbReference type="Pfam" id="PF05013">
    <property type="entry name" value="FGase"/>
    <property type="match status" value="1"/>
</dbReference>
<gene>
    <name evidence="1" type="ORF">K0O23_11970</name>
</gene>
<accession>A0ABS7CVC0</accession>
<organism evidence="1 2">
    <name type="scientific">Pontibacter aydingkolensis</name>
    <dbReference type="NCBI Taxonomy" id="1911536"/>
    <lineage>
        <taxon>Bacteria</taxon>
        <taxon>Pseudomonadati</taxon>
        <taxon>Bacteroidota</taxon>
        <taxon>Cytophagia</taxon>
        <taxon>Cytophagales</taxon>
        <taxon>Hymenobacteraceae</taxon>
        <taxon>Pontibacter</taxon>
    </lineage>
</organism>
<evidence type="ECO:0000313" key="2">
    <source>
        <dbReference type="Proteomes" id="UP000813018"/>
    </source>
</evidence>
<dbReference type="EMBL" id="JAHYXK010000009">
    <property type="protein sequence ID" value="MBW7467785.1"/>
    <property type="molecule type" value="Genomic_DNA"/>
</dbReference>
<protein>
    <submittedName>
        <fullName evidence="1">N-formylglutamate amidohydrolase</fullName>
    </submittedName>
</protein>
<sequence>MPTTLILTCEHAVNEIPARCRHLFRASEEVLFTHKAIDFGALQLAQYLAAELGLALYYSCVSRLLVEANRSPENEELFSAYTQGLLPEKKKQVLGTYYFPHRLQVEEAVGKEIAVGNQVVHFAIHSFTPAMDGEVRKADIGILFDPKRKSEKALAILYKSGLLLQDPNLKVQYNAPYPGTADGLPSHLRKLFLDEHYAGFELEVNQRFYLNGETEVWQNLMKAVTSAFRISVMEMNKNPVAAKQAKNKK</sequence>
<dbReference type="Gene3D" id="3.40.630.40">
    <property type="entry name" value="Zn-dependent exopeptidases"/>
    <property type="match status" value="1"/>
</dbReference>
<comment type="caution">
    <text evidence="1">The sequence shown here is derived from an EMBL/GenBank/DDBJ whole genome shotgun (WGS) entry which is preliminary data.</text>
</comment>
<dbReference type="Proteomes" id="UP000813018">
    <property type="component" value="Unassembled WGS sequence"/>
</dbReference>
<dbReference type="InterPro" id="IPR007709">
    <property type="entry name" value="N-FG_amidohydro"/>
</dbReference>
<keyword evidence="2" id="KW-1185">Reference proteome</keyword>